<dbReference type="AlphaFoldDB" id="A0A327QEJ3"/>
<evidence type="ECO:0000256" key="5">
    <source>
        <dbReference type="ARBA" id="ARBA00022801"/>
    </source>
</evidence>
<keyword evidence="8" id="KW-1015">Disulfide bond</keyword>
<comment type="caution">
    <text evidence="10">The sequence shown here is derived from an EMBL/GenBank/DDBJ whole genome shotgun (WGS) entry which is preliminary data.</text>
</comment>
<evidence type="ECO:0000256" key="7">
    <source>
        <dbReference type="ARBA" id="ARBA00023049"/>
    </source>
</evidence>
<dbReference type="PANTHER" id="PTHR47466:SF1">
    <property type="entry name" value="METALLOPROTEASE MEP1 (AFU_ORTHOLOGUE AFUA_1G07730)-RELATED"/>
    <property type="match status" value="1"/>
</dbReference>
<dbReference type="SUPFAM" id="SSF55486">
    <property type="entry name" value="Metalloproteases ('zincins'), catalytic domain"/>
    <property type="match status" value="1"/>
</dbReference>
<evidence type="ECO:0000256" key="2">
    <source>
        <dbReference type="ARBA" id="ARBA00022670"/>
    </source>
</evidence>
<dbReference type="Gene3D" id="3.40.390.10">
    <property type="entry name" value="Collagenase (Catalytic Domain)"/>
    <property type="match status" value="1"/>
</dbReference>
<evidence type="ECO:0000256" key="8">
    <source>
        <dbReference type="ARBA" id="ARBA00023157"/>
    </source>
</evidence>
<evidence type="ECO:0000256" key="1">
    <source>
        <dbReference type="ARBA" id="ARBA00008721"/>
    </source>
</evidence>
<evidence type="ECO:0000313" key="10">
    <source>
        <dbReference type="EMBL" id="RAJ02425.1"/>
    </source>
</evidence>
<dbReference type="GO" id="GO:0046872">
    <property type="term" value="F:metal ion binding"/>
    <property type="evidence" value="ECO:0007669"/>
    <property type="project" value="UniProtKB-KW"/>
</dbReference>
<keyword evidence="2" id="KW-0645">Protease</keyword>
<dbReference type="OrthoDB" id="6385856at2"/>
<dbReference type="RefSeq" id="WP_111598867.1">
    <property type="nucleotide sequence ID" value="NZ_QLLL01000006.1"/>
</dbReference>
<evidence type="ECO:0000259" key="9">
    <source>
        <dbReference type="SMART" id="SM00089"/>
    </source>
</evidence>
<keyword evidence="5" id="KW-0378">Hydrolase</keyword>
<dbReference type="SUPFAM" id="SSF49299">
    <property type="entry name" value="PKD domain"/>
    <property type="match status" value="1"/>
</dbReference>
<dbReference type="Proteomes" id="UP000249547">
    <property type="component" value="Unassembled WGS sequence"/>
</dbReference>
<organism evidence="10 11">
    <name type="scientific">Chitinophaga skermanii</name>
    <dbReference type="NCBI Taxonomy" id="331697"/>
    <lineage>
        <taxon>Bacteria</taxon>
        <taxon>Pseudomonadati</taxon>
        <taxon>Bacteroidota</taxon>
        <taxon>Chitinophagia</taxon>
        <taxon>Chitinophagales</taxon>
        <taxon>Chitinophagaceae</taxon>
        <taxon>Chitinophaga</taxon>
    </lineage>
</organism>
<dbReference type="GO" id="GO:0006508">
    <property type="term" value="P:proteolysis"/>
    <property type="evidence" value="ECO:0007669"/>
    <property type="project" value="UniProtKB-KW"/>
</dbReference>
<keyword evidence="6" id="KW-0862">Zinc</keyword>
<feature type="domain" description="PKD/Chitinase" evidence="9">
    <location>
        <begin position="348"/>
        <end position="426"/>
    </location>
</feature>
<feature type="domain" description="PKD/Chitinase" evidence="9">
    <location>
        <begin position="428"/>
        <end position="517"/>
    </location>
</feature>
<keyword evidence="4" id="KW-0732">Signal</keyword>
<keyword evidence="11" id="KW-1185">Reference proteome</keyword>
<dbReference type="SMART" id="SM00089">
    <property type="entry name" value="PKD"/>
    <property type="match status" value="2"/>
</dbReference>
<dbReference type="PANTHER" id="PTHR47466">
    <property type="match status" value="1"/>
</dbReference>
<sequence>MDFQHRFANIWLTLLFLCIPLFLRAQTPQPSPRGAMVNVGGQQVFSCGTDVLQNKLRDNQAFRIYEAEMNRRIRQQSYKTALMAPSTYTLPVVFHIIHQDPSSITDADVIAALQMLNDAYGQSGPFAGARTNTQIQFCLAKTDPNGGKTTGILRNKTYLGDFDADMEGDDIVNLGKWDGSRYINIWVVEDIKSEFMQSFECGKWQRLKMGGYASAGGDIVVAGLGVGVLAHEMGHYLSLMHTFAAMDCKNNDCAVDGDMVCDTPPDKSIKGGFDCSNPENSCDTDTLSGFTTDVPDLPDNFMDYGGGTGCISSFTEGQAARMRNFIATSLTGMISTTVCNEPCTGAVTAGFTRTNTFPLIGDAVTFTNTSTGTTDFEWYIDDVLTATTADLTFTPTAKKNYYITLRAKDASGCFASAYDVVQVSCGVVARFTPDKRKIASKENVETDDITFTNRSENATSFTWYMSNDKSMADQVVATSKDLTWTFKEPGVYKIRLEATNGTCTDVSDEFTFTVDDPTADGTVYLQDIHCYQEDKLRISFFFHNDGYKTIPANVPVSFYDSDPRLPGAKKIGEYIIPYEIKGKCSSYLENIILTTGSKVDQVFAVFNDVGLTIPVVLPNTTVEERSYTNNFRSKKNFQFKIAITPALHNLVPGDTVRLQPKSVQGGDITSATWTNADFLDCTNCIEPLFTAAYRRETATSKEVIAMSKYGCTDRAYVNFTIPTVDDYSVKIDGTECAANNGIHIDFTLCNAYTKGNIPGLLKVDFYDDDPAVKTANYLGSFTVPSAGTASDCQQFGVNVDGSATHKVYAHVNPAKDTLETNYANNLHQALYNDPQIQITGLENTVWRKTTLPVSFTTQYFTPVVQTWQIVSGYSDISCTNCPTAQVTIYDTSLVKVNTVNRYGCKIEANAVATQFPPDLTVNILSAKCYSNTSTIVNFELCIGNYYDYLYEKLPVSFYDGNSSTGKLIATYYTPAITWGNCGTFSFILNTPITQQLTAVVNDPGGSKDIEAGRAFNEMDYTNNTAHTGTVPFVVSFDPPTIALKRPLGTTTLQPVIEGGPARSFFWLPAEGLSCSDCETPVVLGKGASQVYKVRATNEYFCTSIATLNVQTFVDDRLLMPTAFSPNNDGVNDVLYVIGSRDIAKVKNFVVYDRWGKKVFEVHDVPANDKQYGWQGLVNGMPADAGSFIYLVELQFNNNETQLFKGSVLLVR</sequence>
<dbReference type="EMBL" id="QLLL01000006">
    <property type="protein sequence ID" value="RAJ02425.1"/>
    <property type="molecule type" value="Genomic_DNA"/>
</dbReference>
<dbReference type="InterPro" id="IPR024079">
    <property type="entry name" value="MetalloPept_cat_dom_sf"/>
</dbReference>
<keyword evidence="3" id="KW-0479">Metal-binding</keyword>
<comment type="similarity">
    <text evidence="1">Belongs to the peptidase M43B family.</text>
</comment>
<evidence type="ECO:0000256" key="3">
    <source>
        <dbReference type="ARBA" id="ARBA00022723"/>
    </source>
</evidence>
<dbReference type="GO" id="GO:0008237">
    <property type="term" value="F:metallopeptidase activity"/>
    <property type="evidence" value="ECO:0007669"/>
    <property type="project" value="UniProtKB-KW"/>
</dbReference>
<accession>A0A327QEJ3</accession>
<dbReference type="Pfam" id="PF05572">
    <property type="entry name" value="Peptidase_M43"/>
    <property type="match status" value="1"/>
</dbReference>
<evidence type="ECO:0000256" key="6">
    <source>
        <dbReference type="ARBA" id="ARBA00022833"/>
    </source>
</evidence>
<name>A0A327QEJ3_9BACT</name>
<evidence type="ECO:0000313" key="11">
    <source>
        <dbReference type="Proteomes" id="UP000249547"/>
    </source>
</evidence>
<dbReference type="InterPro" id="IPR013783">
    <property type="entry name" value="Ig-like_fold"/>
</dbReference>
<proteinExistence type="inferred from homology"/>
<evidence type="ECO:0000256" key="4">
    <source>
        <dbReference type="ARBA" id="ARBA00022729"/>
    </source>
</evidence>
<dbReference type="InterPro" id="IPR035986">
    <property type="entry name" value="PKD_dom_sf"/>
</dbReference>
<dbReference type="InterPro" id="IPR022409">
    <property type="entry name" value="PKD/Chitinase_dom"/>
</dbReference>
<dbReference type="Pfam" id="PF13585">
    <property type="entry name" value="CHU_C"/>
    <property type="match status" value="1"/>
</dbReference>
<dbReference type="Gene3D" id="2.60.40.10">
    <property type="entry name" value="Immunoglobulins"/>
    <property type="match status" value="3"/>
</dbReference>
<dbReference type="InterPro" id="IPR008754">
    <property type="entry name" value="Peptidase_M43"/>
</dbReference>
<keyword evidence="7" id="KW-0482">Metalloprotease</keyword>
<dbReference type="InterPro" id="IPR026341">
    <property type="entry name" value="T9SS_type_B"/>
</dbReference>
<protein>
    <submittedName>
        <fullName evidence="10">Gliding motility-associated-like protein</fullName>
    </submittedName>
</protein>
<dbReference type="NCBIfam" id="TIGR04131">
    <property type="entry name" value="Bac_Flav_CTERM"/>
    <property type="match status" value="1"/>
</dbReference>
<gene>
    <name evidence="10" type="ORF">LX64_03440</name>
</gene>
<reference evidence="10 11" key="1">
    <citation type="submission" date="2018-06" db="EMBL/GenBank/DDBJ databases">
        <title>Genomic Encyclopedia of Archaeal and Bacterial Type Strains, Phase II (KMG-II): from individual species to whole genera.</title>
        <authorList>
            <person name="Goeker M."/>
        </authorList>
    </citation>
    <scope>NUCLEOTIDE SEQUENCE [LARGE SCALE GENOMIC DNA]</scope>
    <source>
        <strain evidence="10 11">DSM 23857</strain>
    </source>
</reference>